<reference evidence="1 2" key="1">
    <citation type="submission" date="2013-06" db="EMBL/GenBank/DDBJ databases">
        <title>Whole genome shotgun sequence of Bacillus selenatarsenatis SF-1.</title>
        <authorList>
            <person name="Kuroda M."/>
            <person name="Sei K."/>
            <person name="Yamashita M."/>
            <person name="Ike M."/>
        </authorList>
    </citation>
    <scope>NUCLEOTIDE SEQUENCE [LARGE SCALE GENOMIC DNA]</scope>
    <source>
        <strain evidence="1 2">SF-1</strain>
    </source>
</reference>
<evidence type="ECO:0000313" key="2">
    <source>
        <dbReference type="Proteomes" id="UP000031014"/>
    </source>
</evidence>
<keyword evidence="2" id="KW-1185">Reference proteome</keyword>
<comment type="caution">
    <text evidence="1">The sequence shown here is derived from an EMBL/GenBank/DDBJ whole genome shotgun (WGS) entry which is preliminary data.</text>
</comment>
<organism evidence="1 2">
    <name type="scientific">Mesobacillus selenatarsenatis (strain DSM 18680 / JCM 14380 / FERM P-15431 / SF-1)</name>
    <dbReference type="NCBI Taxonomy" id="1321606"/>
    <lineage>
        <taxon>Bacteria</taxon>
        <taxon>Bacillati</taxon>
        <taxon>Bacillota</taxon>
        <taxon>Bacilli</taxon>
        <taxon>Bacillales</taxon>
        <taxon>Bacillaceae</taxon>
        <taxon>Mesobacillus</taxon>
    </lineage>
</organism>
<dbReference type="Proteomes" id="UP000031014">
    <property type="component" value="Unassembled WGS sequence"/>
</dbReference>
<dbReference type="AlphaFoldDB" id="A0A0A8X2N0"/>
<protein>
    <submittedName>
        <fullName evidence="1">Uncharacterized protein</fullName>
    </submittedName>
</protein>
<name>A0A0A8X2N0_MESS1</name>
<evidence type="ECO:0000313" key="1">
    <source>
        <dbReference type="EMBL" id="GAM12366.1"/>
    </source>
</evidence>
<sequence>MFFISCIFVYSTVFFDGKMIKTYDELKESFPMVIGFPIGFVELTVVNIDPPLPYFYGINVVEQYGIKISSYFQF</sequence>
<accession>A0A0A8X2N0</accession>
<proteinExistence type="predicted"/>
<gene>
    <name evidence="1" type="ORF">SAMD00020551_0499</name>
</gene>
<dbReference type="EMBL" id="BASE01000012">
    <property type="protein sequence ID" value="GAM12366.1"/>
    <property type="molecule type" value="Genomic_DNA"/>
</dbReference>